<reference evidence="4" key="1">
    <citation type="submission" date="2016-06" db="UniProtKB">
        <authorList>
            <consortium name="WormBaseParasite"/>
        </authorList>
    </citation>
    <scope>IDENTIFICATION</scope>
</reference>
<keyword evidence="3" id="KW-1185">Reference proteome</keyword>
<name>A0A183HEB7_9BILA</name>
<dbReference type="Proteomes" id="UP000267606">
    <property type="component" value="Unassembled WGS sequence"/>
</dbReference>
<keyword evidence="1" id="KW-1133">Transmembrane helix</keyword>
<feature type="transmembrane region" description="Helical" evidence="1">
    <location>
        <begin position="73"/>
        <end position="106"/>
    </location>
</feature>
<gene>
    <name evidence="2" type="ORF">OFLC_LOCUS5830</name>
</gene>
<keyword evidence="1" id="KW-0472">Membrane</keyword>
<sequence>MISMQIISRILLKIFQFICSTFVVYCLYNTGPQWMLALTCLLIPPFGIYLILRLPKQKIRCDKYYRAVERSWLRVEIAVCFTMAVVFSGFGILLFCGFFKVFFSLICLEKQ</sequence>
<keyword evidence="1" id="KW-0812">Transmembrane</keyword>
<organism evidence="4">
    <name type="scientific">Onchocerca flexuosa</name>
    <dbReference type="NCBI Taxonomy" id="387005"/>
    <lineage>
        <taxon>Eukaryota</taxon>
        <taxon>Metazoa</taxon>
        <taxon>Ecdysozoa</taxon>
        <taxon>Nematoda</taxon>
        <taxon>Chromadorea</taxon>
        <taxon>Rhabditida</taxon>
        <taxon>Spirurina</taxon>
        <taxon>Spiruromorpha</taxon>
        <taxon>Filarioidea</taxon>
        <taxon>Onchocercidae</taxon>
        <taxon>Onchocerca</taxon>
    </lineage>
</organism>
<evidence type="ECO:0000313" key="3">
    <source>
        <dbReference type="Proteomes" id="UP000267606"/>
    </source>
</evidence>
<dbReference type="AlphaFoldDB" id="A0A183HEB7"/>
<evidence type="ECO:0000313" key="2">
    <source>
        <dbReference type="EMBL" id="VDO44489.1"/>
    </source>
</evidence>
<dbReference type="EMBL" id="UZAJ01005229">
    <property type="protein sequence ID" value="VDO44489.1"/>
    <property type="molecule type" value="Genomic_DNA"/>
</dbReference>
<accession>A0A183HEB7</accession>
<protein>
    <submittedName>
        <fullName evidence="4">Inner membrane protein</fullName>
    </submittedName>
</protein>
<feature type="transmembrane region" description="Helical" evidence="1">
    <location>
        <begin position="10"/>
        <end position="28"/>
    </location>
</feature>
<reference evidence="2 3" key="2">
    <citation type="submission" date="2018-11" db="EMBL/GenBank/DDBJ databases">
        <authorList>
            <consortium name="Pathogen Informatics"/>
        </authorList>
    </citation>
    <scope>NUCLEOTIDE SEQUENCE [LARGE SCALE GENOMIC DNA]</scope>
</reference>
<feature type="transmembrane region" description="Helical" evidence="1">
    <location>
        <begin position="34"/>
        <end position="52"/>
    </location>
</feature>
<proteinExistence type="predicted"/>
<dbReference type="WBParaSite" id="OFLC_0000582801-mRNA-1">
    <property type="protein sequence ID" value="OFLC_0000582801-mRNA-1"/>
    <property type="gene ID" value="OFLC_0000582801"/>
</dbReference>
<evidence type="ECO:0000313" key="4">
    <source>
        <dbReference type="WBParaSite" id="OFLC_0000582801-mRNA-1"/>
    </source>
</evidence>
<evidence type="ECO:0000256" key="1">
    <source>
        <dbReference type="SAM" id="Phobius"/>
    </source>
</evidence>